<comment type="caution">
    <text evidence="3">The sequence shown here is derived from an EMBL/GenBank/DDBJ whole genome shotgun (WGS) entry which is preliminary data.</text>
</comment>
<feature type="chain" id="PRO_5041371798" description="Endoribonuclease L-PSP/chorismate mutase-like domain-containing protein" evidence="1">
    <location>
        <begin position="21"/>
        <end position="171"/>
    </location>
</feature>
<dbReference type="CDD" id="cd02199">
    <property type="entry name" value="YjgF_YER057c_UK114_like_1"/>
    <property type="match status" value="1"/>
</dbReference>
<reference evidence="3" key="2">
    <citation type="submission" date="2023-01" db="EMBL/GenBank/DDBJ databases">
        <title>Draft genome sequence of Agaribacter marinus strain NBRC 110023.</title>
        <authorList>
            <person name="Sun Q."/>
            <person name="Mori K."/>
        </authorList>
    </citation>
    <scope>NUCLEOTIDE SEQUENCE</scope>
    <source>
        <strain evidence="3">NBRC 110023</strain>
    </source>
</reference>
<dbReference type="AlphaFoldDB" id="A0AA37SYR5"/>
<dbReference type="InterPro" id="IPR035959">
    <property type="entry name" value="RutC-like_sf"/>
</dbReference>
<evidence type="ECO:0000259" key="2">
    <source>
        <dbReference type="Pfam" id="PF14588"/>
    </source>
</evidence>
<feature type="domain" description="Endoribonuclease L-PSP/chorismate mutase-like" evidence="2">
    <location>
        <begin position="28"/>
        <end position="159"/>
    </location>
</feature>
<feature type="signal peptide" evidence="1">
    <location>
        <begin position="1"/>
        <end position="20"/>
    </location>
</feature>
<dbReference type="RefSeq" id="WP_284219066.1">
    <property type="nucleotide sequence ID" value="NZ_BSOT01000011.1"/>
</dbReference>
<evidence type="ECO:0000313" key="3">
    <source>
        <dbReference type="EMBL" id="GLR72657.1"/>
    </source>
</evidence>
<dbReference type="PANTHER" id="PTHR43760">
    <property type="entry name" value="ENDORIBONUCLEASE-RELATED"/>
    <property type="match status" value="1"/>
</dbReference>
<dbReference type="Proteomes" id="UP001156601">
    <property type="component" value="Unassembled WGS sequence"/>
</dbReference>
<dbReference type="EMBL" id="BSOT01000011">
    <property type="protein sequence ID" value="GLR72657.1"/>
    <property type="molecule type" value="Genomic_DNA"/>
</dbReference>
<keyword evidence="1" id="KW-0732">Signal</keyword>
<dbReference type="Pfam" id="PF14588">
    <property type="entry name" value="YjgF_endoribonc"/>
    <property type="match status" value="1"/>
</dbReference>
<proteinExistence type="predicted"/>
<dbReference type="Gene3D" id="3.30.1330.40">
    <property type="entry name" value="RutC-like"/>
    <property type="match status" value="1"/>
</dbReference>
<dbReference type="PANTHER" id="PTHR43760:SF1">
    <property type="entry name" value="ENDORIBONUCLEASE L-PSP_CHORISMATE MUTASE-LIKE DOMAIN-CONTAINING PROTEIN"/>
    <property type="match status" value="1"/>
</dbReference>
<keyword evidence="4" id="KW-1185">Reference proteome</keyword>
<organism evidence="3 4">
    <name type="scientific">Agaribacter marinus</name>
    <dbReference type="NCBI Taxonomy" id="1431249"/>
    <lineage>
        <taxon>Bacteria</taxon>
        <taxon>Pseudomonadati</taxon>
        <taxon>Pseudomonadota</taxon>
        <taxon>Gammaproteobacteria</taxon>
        <taxon>Alteromonadales</taxon>
        <taxon>Alteromonadaceae</taxon>
        <taxon>Agaribacter</taxon>
    </lineage>
</organism>
<reference evidence="3" key="1">
    <citation type="journal article" date="2014" name="Int. J. Syst. Evol. Microbiol.">
        <title>Complete genome sequence of Corynebacterium casei LMG S-19264T (=DSM 44701T), isolated from a smear-ripened cheese.</title>
        <authorList>
            <consortium name="US DOE Joint Genome Institute (JGI-PGF)"/>
            <person name="Walter F."/>
            <person name="Albersmeier A."/>
            <person name="Kalinowski J."/>
            <person name="Ruckert C."/>
        </authorList>
    </citation>
    <scope>NUCLEOTIDE SEQUENCE</scope>
    <source>
        <strain evidence="3">NBRC 110023</strain>
    </source>
</reference>
<gene>
    <name evidence="3" type="ORF">GCM10007852_35650</name>
</gene>
<sequence length="171" mass="18330">MLNRIYVLVLAMLLSSFALADPSEVLKQKGITLPKVDAPLANYVKTVRAGKLVFTSGHVSVDVDGKAIKGKLGGAMTIEQGQHAAKATAIQILASLQHELGDLNKIKRIVKVLGMVNASPDFTEHSQVMNGFSDFMVDVFGDKGRHARSAVGMSSLPGNYALEIEVIVEIE</sequence>
<evidence type="ECO:0000256" key="1">
    <source>
        <dbReference type="SAM" id="SignalP"/>
    </source>
</evidence>
<evidence type="ECO:0000313" key="4">
    <source>
        <dbReference type="Proteomes" id="UP001156601"/>
    </source>
</evidence>
<dbReference type="SUPFAM" id="SSF55298">
    <property type="entry name" value="YjgF-like"/>
    <property type="match status" value="1"/>
</dbReference>
<name>A0AA37SYR5_9ALTE</name>
<protein>
    <recommendedName>
        <fullName evidence="2">Endoribonuclease L-PSP/chorismate mutase-like domain-containing protein</fullName>
    </recommendedName>
</protein>
<accession>A0AA37SYR5</accession>
<dbReference type="InterPro" id="IPR013813">
    <property type="entry name" value="Endoribo_LPSP/chorism_mut-like"/>
</dbReference>